<evidence type="ECO:0000256" key="1">
    <source>
        <dbReference type="SAM" id="Coils"/>
    </source>
</evidence>
<protein>
    <submittedName>
        <fullName evidence="2">Uncharacterized protein</fullName>
    </submittedName>
</protein>
<gene>
    <name evidence="2" type="ORF">RP75_27375</name>
</gene>
<name>A0ABR5CZG5_9HYPH</name>
<reference evidence="2 3" key="1">
    <citation type="submission" date="2014-12" db="EMBL/GenBank/DDBJ databases">
        <authorList>
            <person name="Kuzmanovic N."/>
            <person name="Pulawska J."/>
            <person name="Obradovic A."/>
        </authorList>
    </citation>
    <scope>NUCLEOTIDE SEQUENCE [LARGE SCALE GENOMIC DNA]</scope>
    <source>
        <strain evidence="2 3">KFB 330</strain>
        <plasmid evidence="2">pTi</plasmid>
    </source>
</reference>
<dbReference type="EMBL" id="JWIT01000041">
    <property type="protein sequence ID" value="KJF70229.1"/>
    <property type="molecule type" value="Genomic_DNA"/>
</dbReference>
<evidence type="ECO:0000313" key="2">
    <source>
        <dbReference type="EMBL" id="KJF70229.1"/>
    </source>
</evidence>
<keyword evidence="3" id="KW-1185">Reference proteome</keyword>
<accession>A0ABR5CZG5</accession>
<keyword evidence="2" id="KW-0614">Plasmid</keyword>
<organism evidence="2 3">
    <name type="scientific">Agrobacterium arsenijevicii</name>
    <dbReference type="NCBI Taxonomy" id="1585697"/>
    <lineage>
        <taxon>Bacteria</taxon>
        <taxon>Pseudomonadati</taxon>
        <taxon>Pseudomonadota</taxon>
        <taxon>Alphaproteobacteria</taxon>
        <taxon>Hyphomicrobiales</taxon>
        <taxon>Rhizobiaceae</taxon>
        <taxon>Rhizobium/Agrobacterium group</taxon>
        <taxon>Agrobacterium</taxon>
    </lineage>
</organism>
<keyword evidence="1" id="KW-0175">Coiled coil</keyword>
<comment type="caution">
    <text evidence="2">The sequence shown here is derived from an EMBL/GenBank/DDBJ whole genome shotgun (WGS) entry which is preliminary data.</text>
</comment>
<proteinExistence type="predicted"/>
<dbReference type="Proteomes" id="UP000032564">
    <property type="component" value="Unassembled WGS sequence"/>
</dbReference>
<sequence length="91" mass="10201">MPAPCFDKIGSSARRLRRSLARTLTRHRPSAASVPSFTNVKETKMTIEQHIEELRAELRNAVDRDERGQIEAELAAAVEELDALLESMVPD</sequence>
<geneLocation type="plasmid" evidence="2">
    <name>pTi</name>
</geneLocation>
<feature type="coiled-coil region" evidence="1">
    <location>
        <begin position="37"/>
        <end position="87"/>
    </location>
</feature>
<evidence type="ECO:0000313" key="3">
    <source>
        <dbReference type="Proteomes" id="UP000032564"/>
    </source>
</evidence>